<feature type="compositionally biased region" description="Basic and acidic residues" evidence="1">
    <location>
        <begin position="375"/>
        <end position="385"/>
    </location>
</feature>
<evidence type="ECO:0000313" key="3">
    <source>
        <dbReference type="RefSeq" id="XP_052129253.1"/>
    </source>
</evidence>
<accession>A0A9C6XSA7</accession>
<dbReference type="GeneID" id="127750798"/>
<name>A0A9C6XSA7_FRAOC</name>
<keyword evidence="2" id="KW-1185">Reference proteome</keyword>
<sequence>MSDPENEVTDKIKSAIGTDLWTLLEKPPYNFKVTESLANVLESYGFNKLCSFRNMNEIVLGNIEKFMVHKLPRILERKYDQEKAKNPLMTKTDMMEKYYGSLFAYCPEEFELGGLKSELVQISAIAENIYSEKKCASIFQKNKQKAIMSSSTRSSSLGSPKSFVSGNQSGQTERKDNTSENASLQPAETLVEFRDDIARNVSRWLKSNAPDILDDDADDFDTNPDFNITVAKGDGGMSGEIECPVKSCRKKYTLQHTGGRWSNGNLYRHINSEHILKPIKQKQQQASYKKLTDIFQKVGAVSVAEAIESNCSLPPSSLTHTALVHDSTHDSDPEAKSTTGLDDGEQSPKAGLLNRRSRPGRFPSDLNEIRMCPDTVKDFHSERRTPPAALLCQGSNKETGHPTAEHVGPKESSEKLVSHVTQ</sequence>
<proteinExistence type="predicted"/>
<feature type="compositionally biased region" description="Basic and acidic residues" evidence="1">
    <location>
        <begin position="398"/>
        <end position="422"/>
    </location>
</feature>
<organism evidence="2 3">
    <name type="scientific">Frankliniella occidentalis</name>
    <name type="common">Western flower thrips</name>
    <name type="synonym">Euthrips occidentalis</name>
    <dbReference type="NCBI Taxonomy" id="133901"/>
    <lineage>
        <taxon>Eukaryota</taxon>
        <taxon>Metazoa</taxon>
        <taxon>Ecdysozoa</taxon>
        <taxon>Arthropoda</taxon>
        <taxon>Hexapoda</taxon>
        <taxon>Insecta</taxon>
        <taxon>Pterygota</taxon>
        <taxon>Neoptera</taxon>
        <taxon>Paraneoptera</taxon>
        <taxon>Thysanoptera</taxon>
        <taxon>Terebrantia</taxon>
        <taxon>Thripoidea</taxon>
        <taxon>Thripidae</taxon>
        <taxon>Frankliniella</taxon>
    </lineage>
</organism>
<dbReference type="KEGG" id="foc:127750798"/>
<feature type="compositionally biased region" description="Low complexity" evidence="1">
    <location>
        <begin position="150"/>
        <end position="162"/>
    </location>
</feature>
<dbReference type="Proteomes" id="UP000504606">
    <property type="component" value="Unplaced"/>
</dbReference>
<evidence type="ECO:0000313" key="2">
    <source>
        <dbReference type="Proteomes" id="UP000504606"/>
    </source>
</evidence>
<evidence type="ECO:0000256" key="1">
    <source>
        <dbReference type="SAM" id="MobiDB-lite"/>
    </source>
</evidence>
<gene>
    <name evidence="3" type="primary">LOC127750798</name>
</gene>
<reference evidence="3" key="1">
    <citation type="submission" date="2025-08" db="UniProtKB">
        <authorList>
            <consortium name="RefSeq"/>
        </authorList>
    </citation>
    <scope>IDENTIFICATION</scope>
    <source>
        <tissue evidence="3">Whole organism</tissue>
    </source>
</reference>
<feature type="compositionally biased region" description="Basic and acidic residues" evidence="1">
    <location>
        <begin position="326"/>
        <end position="335"/>
    </location>
</feature>
<feature type="region of interest" description="Disordered" evidence="1">
    <location>
        <begin position="325"/>
        <end position="422"/>
    </location>
</feature>
<protein>
    <submittedName>
        <fullName evidence="3">Uncharacterized protein LOC127750798</fullName>
    </submittedName>
</protein>
<dbReference type="AlphaFoldDB" id="A0A9C6XSA7"/>
<feature type="region of interest" description="Disordered" evidence="1">
    <location>
        <begin position="150"/>
        <end position="186"/>
    </location>
</feature>
<dbReference type="RefSeq" id="XP_052129253.1">
    <property type="nucleotide sequence ID" value="XM_052273293.1"/>
</dbReference>